<evidence type="ECO:0000313" key="1">
    <source>
        <dbReference type="EMBL" id="KAK7506125.1"/>
    </source>
</evidence>
<proteinExistence type="predicted"/>
<gene>
    <name evidence="1" type="ORF">BaRGS_00002847</name>
</gene>
<dbReference type="EMBL" id="JACVVK020000008">
    <property type="protein sequence ID" value="KAK7506125.1"/>
    <property type="molecule type" value="Genomic_DNA"/>
</dbReference>
<comment type="caution">
    <text evidence="1">The sequence shown here is derived from an EMBL/GenBank/DDBJ whole genome shotgun (WGS) entry which is preliminary data.</text>
</comment>
<dbReference type="AlphaFoldDB" id="A0ABD0M2Y3"/>
<dbReference type="Proteomes" id="UP001519460">
    <property type="component" value="Unassembled WGS sequence"/>
</dbReference>
<evidence type="ECO:0000313" key="2">
    <source>
        <dbReference type="Proteomes" id="UP001519460"/>
    </source>
</evidence>
<protein>
    <submittedName>
        <fullName evidence="1">Uncharacterized protein</fullName>
    </submittedName>
</protein>
<reference evidence="1 2" key="1">
    <citation type="journal article" date="2023" name="Sci. Data">
        <title>Genome assembly of the Korean intertidal mud-creeper Batillaria attramentaria.</title>
        <authorList>
            <person name="Patra A.K."/>
            <person name="Ho P.T."/>
            <person name="Jun S."/>
            <person name="Lee S.J."/>
            <person name="Kim Y."/>
            <person name="Won Y.J."/>
        </authorList>
    </citation>
    <scope>NUCLEOTIDE SEQUENCE [LARGE SCALE GENOMIC DNA]</scope>
    <source>
        <strain evidence="1">Wonlab-2016</strain>
    </source>
</reference>
<keyword evidence="2" id="KW-1185">Reference proteome</keyword>
<name>A0ABD0M2Y3_9CAEN</name>
<organism evidence="1 2">
    <name type="scientific">Batillaria attramentaria</name>
    <dbReference type="NCBI Taxonomy" id="370345"/>
    <lineage>
        <taxon>Eukaryota</taxon>
        <taxon>Metazoa</taxon>
        <taxon>Spiralia</taxon>
        <taxon>Lophotrochozoa</taxon>
        <taxon>Mollusca</taxon>
        <taxon>Gastropoda</taxon>
        <taxon>Caenogastropoda</taxon>
        <taxon>Sorbeoconcha</taxon>
        <taxon>Cerithioidea</taxon>
        <taxon>Batillariidae</taxon>
        <taxon>Batillaria</taxon>
    </lineage>
</organism>
<accession>A0ABD0M2Y3</accession>
<sequence length="85" mass="9473">MRKNGLLTVENPPEFSPSCCIGFHSALFRDSSRSADQRRPFQNSKFTAACACIHYDMICLSPTCKVSTGLKGLPTLKEDIRCNPY</sequence>